<protein>
    <submittedName>
        <fullName evidence="1">Uncharacterized protein</fullName>
    </submittedName>
</protein>
<accession>A0ABT7P784</accession>
<reference evidence="1" key="1">
    <citation type="submission" date="2023-06" db="EMBL/GenBank/DDBJ databases">
        <title>Itaconate inhibition of nontuberculous mycobacteria.</title>
        <authorList>
            <person name="Breen P."/>
            <person name="Zimbric M."/>
            <person name="Caverly L."/>
        </authorList>
    </citation>
    <scope>NUCLEOTIDE SEQUENCE</scope>
    <source>
        <strain evidence="1">FLAC1071</strain>
    </source>
</reference>
<name>A0ABT7P784_MYCIT</name>
<evidence type="ECO:0000313" key="1">
    <source>
        <dbReference type="EMBL" id="MDM3929140.1"/>
    </source>
</evidence>
<gene>
    <name evidence="1" type="ORF">QRB35_24460</name>
</gene>
<dbReference type="EMBL" id="JASZZX010000031">
    <property type="protein sequence ID" value="MDM3929140.1"/>
    <property type="molecule type" value="Genomic_DNA"/>
</dbReference>
<reference evidence="1" key="2">
    <citation type="submission" date="2023-06" db="EMBL/GenBank/DDBJ databases">
        <authorList>
            <person name="Spilker T."/>
        </authorList>
    </citation>
    <scope>NUCLEOTIDE SEQUENCE</scope>
    <source>
        <strain evidence="1">FLAC1071</strain>
    </source>
</reference>
<evidence type="ECO:0000313" key="2">
    <source>
        <dbReference type="Proteomes" id="UP001529272"/>
    </source>
</evidence>
<keyword evidence="2" id="KW-1185">Reference proteome</keyword>
<dbReference type="Proteomes" id="UP001529272">
    <property type="component" value="Unassembled WGS sequence"/>
</dbReference>
<proteinExistence type="predicted"/>
<dbReference type="RefSeq" id="WP_256380170.1">
    <property type="nucleotide sequence ID" value="NZ_JAEKMN010000026.1"/>
</dbReference>
<organism evidence="1 2">
    <name type="scientific">Mycobacterium intracellulare subsp. chimaera</name>
    <dbReference type="NCBI Taxonomy" id="222805"/>
    <lineage>
        <taxon>Bacteria</taxon>
        <taxon>Bacillati</taxon>
        <taxon>Actinomycetota</taxon>
        <taxon>Actinomycetes</taxon>
        <taxon>Mycobacteriales</taxon>
        <taxon>Mycobacteriaceae</taxon>
        <taxon>Mycobacterium</taxon>
        <taxon>Mycobacterium avium complex (MAC)</taxon>
    </lineage>
</organism>
<sequence>MLAPGITLAKTGPHVGRIASPYAAAAHCSGLGRTLAGALWAV</sequence>
<comment type="caution">
    <text evidence="1">The sequence shown here is derived from an EMBL/GenBank/DDBJ whole genome shotgun (WGS) entry which is preliminary data.</text>
</comment>